<feature type="region of interest" description="Disordered" evidence="1">
    <location>
        <begin position="169"/>
        <end position="221"/>
    </location>
</feature>
<feature type="region of interest" description="Disordered" evidence="1">
    <location>
        <begin position="49"/>
        <end position="83"/>
    </location>
</feature>
<dbReference type="AlphaFoldDB" id="I4EE18"/>
<dbReference type="Proteomes" id="UP000004221">
    <property type="component" value="Unassembled WGS sequence"/>
</dbReference>
<accession>I4EE18</accession>
<evidence type="ECO:0000313" key="3">
    <source>
        <dbReference type="Proteomes" id="UP000004221"/>
    </source>
</evidence>
<evidence type="ECO:0000256" key="1">
    <source>
        <dbReference type="SAM" id="MobiDB-lite"/>
    </source>
</evidence>
<keyword evidence="3" id="KW-1185">Reference proteome</keyword>
<organism evidence="2 3">
    <name type="scientific">Nitrolancea hollandica Lb</name>
    <dbReference type="NCBI Taxonomy" id="1129897"/>
    <lineage>
        <taxon>Bacteria</taxon>
        <taxon>Pseudomonadati</taxon>
        <taxon>Thermomicrobiota</taxon>
        <taxon>Thermomicrobia</taxon>
        <taxon>Sphaerobacterales</taxon>
        <taxon>Sphaerobacterineae</taxon>
        <taxon>Sphaerobacteraceae</taxon>
        <taxon>Nitrolancea</taxon>
    </lineage>
</organism>
<gene>
    <name evidence="2" type="ORF">NITHO_1680002</name>
</gene>
<reference evidence="2 3" key="1">
    <citation type="journal article" date="2012" name="ISME J.">
        <title>Nitrification expanded: discovery, physiology and genomics of a nitrite-oxidizing bacterium from the phylum Chloroflexi.</title>
        <authorList>
            <person name="Sorokin D.Y."/>
            <person name="Lucker S."/>
            <person name="Vejmelkova D."/>
            <person name="Kostrikina N.A."/>
            <person name="Kleerebezem R."/>
            <person name="Rijpstra W.I."/>
            <person name="Damste J.S."/>
            <person name="Le Paslier D."/>
            <person name="Muyzer G."/>
            <person name="Wagner M."/>
            <person name="van Loosdrecht M.C."/>
            <person name="Daims H."/>
        </authorList>
    </citation>
    <scope>NUCLEOTIDE SEQUENCE [LARGE SCALE GENOMIC DNA]</scope>
    <source>
        <strain evidence="3">none</strain>
    </source>
</reference>
<protein>
    <submittedName>
        <fullName evidence="2">Uncharacterized protein</fullName>
    </submittedName>
</protein>
<name>I4EE18_9BACT</name>
<dbReference type="EMBL" id="CAGS01000077">
    <property type="protein sequence ID" value="CCF82930.1"/>
    <property type="molecule type" value="Genomic_DNA"/>
</dbReference>
<comment type="caution">
    <text evidence="2">The sequence shown here is derived from an EMBL/GenBank/DDBJ whole genome shotgun (WGS) entry which is preliminary data.</text>
</comment>
<sequence>MLRDPGQRRYHSRQRPFRSEAGSTYRQNWIRFGRNYRRQAHAVHCTPSYGHKLNPFTKQPDLDSDPEPAGASSGPPVRCRSRGPFNDPVPRMNAMVPLALARKAGVALCAAASLCRDNGIRARWSPRRYPPEPRNVRIITKEIMPTLAIPVSGTHHTETALLAHRMQTRKHGNGVPVTDRVDSNATRSIGIHGSTTGRRPSGRRHGESTDAPDSAGNPDSG</sequence>
<proteinExistence type="predicted"/>
<evidence type="ECO:0000313" key="2">
    <source>
        <dbReference type="EMBL" id="CCF82930.1"/>
    </source>
</evidence>